<keyword evidence="4 5" id="KW-0472">Membrane</keyword>
<dbReference type="EMBL" id="BMAT01008555">
    <property type="protein sequence ID" value="GFR87698.1"/>
    <property type="molecule type" value="Genomic_DNA"/>
</dbReference>
<dbReference type="PANTHER" id="PTHR45620:SF1">
    <property type="entry name" value="G-PROTEIN COUPLED RECEPTORS FAMILY 2 PROFILE 2 DOMAIN-CONTAINING PROTEIN"/>
    <property type="match status" value="1"/>
</dbReference>
<evidence type="ECO:0000256" key="1">
    <source>
        <dbReference type="ARBA" id="ARBA00004141"/>
    </source>
</evidence>
<organism evidence="7 8">
    <name type="scientific">Elysia marginata</name>
    <dbReference type="NCBI Taxonomy" id="1093978"/>
    <lineage>
        <taxon>Eukaryota</taxon>
        <taxon>Metazoa</taxon>
        <taxon>Spiralia</taxon>
        <taxon>Lophotrochozoa</taxon>
        <taxon>Mollusca</taxon>
        <taxon>Gastropoda</taxon>
        <taxon>Heterobranchia</taxon>
        <taxon>Euthyneura</taxon>
        <taxon>Panpulmonata</taxon>
        <taxon>Sacoglossa</taxon>
        <taxon>Placobranchoidea</taxon>
        <taxon>Plakobranchidae</taxon>
        <taxon>Elysia</taxon>
    </lineage>
</organism>
<comment type="subcellular location">
    <subcellularLocation>
        <location evidence="1">Membrane</location>
        <topology evidence="1">Multi-pass membrane protein</topology>
    </subcellularLocation>
</comment>
<dbReference type="InterPro" id="IPR017981">
    <property type="entry name" value="GPCR_2-like_7TM"/>
</dbReference>
<evidence type="ECO:0000256" key="5">
    <source>
        <dbReference type="SAM" id="Phobius"/>
    </source>
</evidence>
<dbReference type="AlphaFoldDB" id="A0AAV4GPJ9"/>
<dbReference type="PANTHER" id="PTHR45620">
    <property type="entry name" value="PDF RECEPTOR-LIKE PROTEIN-RELATED"/>
    <property type="match status" value="1"/>
</dbReference>
<keyword evidence="7" id="KW-0675">Receptor</keyword>
<accession>A0AAV4GPJ9</accession>
<keyword evidence="2 5" id="KW-0812">Transmembrane</keyword>
<feature type="transmembrane region" description="Helical" evidence="5">
    <location>
        <begin position="16"/>
        <end position="35"/>
    </location>
</feature>
<evidence type="ECO:0000256" key="2">
    <source>
        <dbReference type="ARBA" id="ARBA00022692"/>
    </source>
</evidence>
<dbReference type="GO" id="GO:0017046">
    <property type="term" value="F:peptide hormone binding"/>
    <property type="evidence" value="ECO:0007669"/>
    <property type="project" value="TreeGrafter"/>
</dbReference>
<keyword evidence="8" id="KW-1185">Reference proteome</keyword>
<sequence length="297" mass="34011">MLIYRTLSTERNGVRPYILLGWLLPFAILVPWIIVKSTQDNVLCWNSGLKPSIGWIIHGPLFGTVLVNFFFFLNISRVLCTRARSNGRHAGQAKYRQLAKFILVLIPLFGVVFIVLAVFPLVYTDTHDFRAFAIEQIYTAFQGFILALLFCFLNEEVQTGIKRIWRRRKTRRRDSALTRSFMLSSFRRGNSYTPRGTSKAIHPLRASSCVGSTANSSHQRKEHSPWPVRLKKRVLQFLGRSHCKNGSFVKSFSDTPPFVVDDNGLTGLTRAEQEEMETRMNLTNPGHQNQDMEDISI</sequence>
<evidence type="ECO:0000259" key="6">
    <source>
        <dbReference type="PROSITE" id="PS50261"/>
    </source>
</evidence>
<reference evidence="7 8" key="1">
    <citation type="journal article" date="2021" name="Elife">
        <title>Chloroplast acquisition without the gene transfer in kleptoplastic sea slugs, Plakobranchus ocellatus.</title>
        <authorList>
            <person name="Maeda T."/>
            <person name="Takahashi S."/>
            <person name="Yoshida T."/>
            <person name="Shimamura S."/>
            <person name="Takaki Y."/>
            <person name="Nagai Y."/>
            <person name="Toyoda A."/>
            <person name="Suzuki Y."/>
            <person name="Arimoto A."/>
            <person name="Ishii H."/>
            <person name="Satoh N."/>
            <person name="Nishiyama T."/>
            <person name="Hasebe M."/>
            <person name="Maruyama T."/>
            <person name="Minagawa J."/>
            <person name="Obokata J."/>
            <person name="Shigenobu S."/>
        </authorList>
    </citation>
    <scope>NUCLEOTIDE SEQUENCE [LARGE SCALE GENOMIC DNA]</scope>
</reference>
<dbReference type="GO" id="GO:0007166">
    <property type="term" value="P:cell surface receptor signaling pathway"/>
    <property type="evidence" value="ECO:0007669"/>
    <property type="project" value="InterPro"/>
</dbReference>
<dbReference type="InterPro" id="IPR000832">
    <property type="entry name" value="GPCR_2_secretin-like"/>
</dbReference>
<dbReference type="GO" id="GO:0005886">
    <property type="term" value="C:plasma membrane"/>
    <property type="evidence" value="ECO:0007669"/>
    <property type="project" value="TreeGrafter"/>
</dbReference>
<feature type="transmembrane region" description="Helical" evidence="5">
    <location>
        <begin position="101"/>
        <end position="123"/>
    </location>
</feature>
<comment type="caution">
    <text evidence="7">The sequence shown here is derived from an EMBL/GenBank/DDBJ whole genome shotgun (WGS) entry which is preliminary data.</text>
</comment>
<evidence type="ECO:0000313" key="8">
    <source>
        <dbReference type="Proteomes" id="UP000762676"/>
    </source>
</evidence>
<dbReference type="PRINTS" id="PR00249">
    <property type="entry name" value="GPCRSECRETIN"/>
</dbReference>
<dbReference type="Pfam" id="PF00002">
    <property type="entry name" value="7tm_2"/>
    <property type="match status" value="1"/>
</dbReference>
<feature type="transmembrane region" description="Helical" evidence="5">
    <location>
        <begin position="55"/>
        <end position="80"/>
    </location>
</feature>
<dbReference type="InterPro" id="IPR017983">
    <property type="entry name" value="GPCR_2_secretin-like_CS"/>
</dbReference>
<feature type="transmembrane region" description="Helical" evidence="5">
    <location>
        <begin position="129"/>
        <end position="153"/>
    </location>
</feature>
<dbReference type="InterPro" id="IPR050332">
    <property type="entry name" value="GPCR_2"/>
</dbReference>
<dbReference type="PROSITE" id="PS50261">
    <property type="entry name" value="G_PROTEIN_RECEP_F2_4"/>
    <property type="match status" value="1"/>
</dbReference>
<protein>
    <submittedName>
        <fullName evidence="7">Glucagon receptor-like</fullName>
    </submittedName>
</protein>
<evidence type="ECO:0000256" key="3">
    <source>
        <dbReference type="ARBA" id="ARBA00022989"/>
    </source>
</evidence>
<proteinExistence type="predicted"/>
<dbReference type="GO" id="GO:0008528">
    <property type="term" value="F:G protein-coupled peptide receptor activity"/>
    <property type="evidence" value="ECO:0007669"/>
    <property type="project" value="TreeGrafter"/>
</dbReference>
<gene>
    <name evidence="7" type="ORF">ElyMa_004230100</name>
</gene>
<evidence type="ECO:0000256" key="4">
    <source>
        <dbReference type="ARBA" id="ARBA00023136"/>
    </source>
</evidence>
<evidence type="ECO:0000313" key="7">
    <source>
        <dbReference type="EMBL" id="GFR87698.1"/>
    </source>
</evidence>
<name>A0AAV4GPJ9_9GAST</name>
<feature type="domain" description="G-protein coupled receptors family 2 profile 2" evidence="6">
    <location>
        <begin position="1"/>
        <end position="154"/>
    </location>
</feature>
<dbReference type="Proteomes" id="UP000762676">
    <property type="component" value="Unassembled WGS sequence"/>
</dbReference>
<dbReference type="Gene3D" id="1.20.1070.10">
    <property type="entry name" value="Rhodopsin 7-helix transmembrane proteins"/>
    <property type="match status" value="1"/>
</dbReference>
<dbReference type="SUPFAM" id="SSF81321">
    <property type="entry name" value="Family A G protein-coupled receptor-like"/>
    <property type="match status" value="1"/>
</dbReference>
<dbReference type="PROSITE" id="PS00650">
    <property type="entry name" value="G_PROTEIN_RECEP_F2_2"/>
    <property type="match status" value="1"/>
</dbReference>
<dbReference type="GO" id="GO:0007188">
    <property type="term" value="P:adenylate cyclase-modulating G protein-coupled receptor signaling pathway"/>
    <property type="evidence" value="ECO:0007669"/>
    <property type="project" value="TreeGrafter"/>
</dbReference>
<keyword evidence="3 5" id="KW-1133">Transmembrane helix</keyword>